<organism evidence="1 2">
    <name type="scientific">Chaetomium strumarium</name>
    <dbReference type="NCBI Taxonomy" id="1170767"/>
    <lineage>
        <taxon>Eukaryota</taxon>
        <taxon>Fungi</taxon>
        <taxon>Dikarya</taxon>
        <taxon>Ascomycota</taxon>
        <taxon>Pezizomycotina</taxon>
        <taxon>Sordariomycetes</taxon>
        <taxon>Sordariomycetidae</taxon>
        <taxon>Sordariales</taxon>
        <taxon>Chaetomiaceae</taxon>
        <taxon>Chaetomium</taxon>
    </lineage>
</organism>
<reference evidence="1" key="2">
    <citation type="submission" date="2023-06" db="EMBL/GenBank/DDBJ databases">
        <authorList>
            <consortium name="Lawrence Berkeley National Laboratory"/>
            <person name="Mondo S.J."/>
            <person name="Hensen N."/>
            <person name="Bonometti L."/>
            <person name="Westerberg I."/>
            <person name="Brannstrom I.O."/>
            <person name="Guillou S."/>
            <person name="Cros-Aarteil S."/>
            <person name="Calhoun S."/>
            <person name="Haridas S."/>
            <person name="Kuo A."/>
            <person name="Pangilinan J."/>
            <person name="Riley R."/>
            <person name="Labutti K."/>
            <person name="Andreopoulos B."/>
            <person name="Lipzen A."/>
            <person name="Chen C."/>
            <person name="Yanf M."/>
            <person name="Daum C."/>
            <person name="Ng V."/>
            <person name="Clum A."/>
            <person name="Steindorff A."/>
            <person name="Ohm R."/>
            <person name="Martin F."/>
            <person name="Silar P."/>
            <person name="Natvig D."/>
            <person name="Lalanne C."/>
            <person name="Gautier V."/>
            <person name="Ament-Velasquez S.L."/>
            <person name="Kruys A."/>
            <person name="Hutchinson M.I."/>
            <person name="Powell A.J."/>
            <person name="Barry K."/>
            <person name="Miller A.N."/>
            <person name="Grigoriev I.V."/>
            <person name="Debuchy R."/>
            <person name="Gladieux P."/>
            <person name="Thoren M.H."/>
            <person name="Johannesson H."/>
        </authorList>
    </citation>
    <scope>NUCLEOTIDE SEQUENCE</scope>
    <source>
        <strain evidence="1">CBS 333.67</strain>
    </source>
</reference>
<comment type="caution">
    <text evidence="1">The sequence shown here is derived from an EMBL/GenBank/DDBJ whole genome shotgun (WGS) entry which is preliminary data.</text>
</comment>
<evidence type="ECO:0000313" key="2">
    <source>
        <dbReference type="Proteomes" id="UP001273166"/>
    </source>
</evidence>
<keyword evidence="2" id="KW-1185">Reference proteome</keyword>
<dbReference type="AlphaFoldDB" id="A0AAJ0GMB3"/>
<evidence type="ECO:0000313" key="1">
    <source>
        <dbReference type="EMBL" id="KAK3302588.1"/>
    </source>
</evidence>
<accession>A0AAJ0GMB3</accession>
<gene>
    <name evidence="1" type="ORF">B0T15DRAFT_514610</name>
</gene>
<dbReference type="RefSeq" id="XP_062718368.1">
    <property type="nucleotide sequence ID" value="XM_062868135.1"/>
</dbReference>
<sequence length="131" mass="14532">MCHQIAKHFLCVCPDRNNPQCCPHAACLRIRAEAAVNDGGGGFVGTGWYTRSSPRGGQRHRVWEPYATVWEHCVAYQLKHTTTDNKKRTGGRVVQVLVLEEKKKEEEEEEGGGEGTIHAEATAKCLLFSPV</sequence>
<proteinExistence type="predicted"/>
<protein>
    <submittedName>
        <fullName evidence="1">Uncharacterized protein</fullName>
    </submittedName>
</protein>
<reference evidence="1" key="1">
    <citation type="journal article" date="2023" name="Mol. Phylogenet. Evol.">
        <title>Genome-scale phylogeny and comparative genomics of the fungal order Sordariales.</title>
        <authorList>
            <person name="Hensen N."/>
            <person name="Bonometti L."/>
            <person name="Westerberg I."/>
            <person name="Brannstrom I.O."/>
            <person name="Guillou S."/>
            <person name="Cros-Aarteil S."/>
            <person name="Calhoun S."/>
            <person name="Haridas S."/>
            <person name="Kuo A."/>
            <person name="Mondo S."/>
            <person name="Pangilinan J."/>
            <person name="Riley R."/>
            <person name="LaButti K."/>
            <person name="Andreopoulos B."/>
            <person name="Lipzen A."/>
            <person name="Chen C."/>
            <person name="Yan M."/>
            <person name="Daum C."/>
            <person name="Ng V."/>
            <person name="Clum A."/>
            <person name="Steindorff A."/>
            <person name="Ohm R.A."/>
            <person name="Martin F."/>
            <person name="Silar P."/>
            <person name="Natvig D.O."/>
            <person name="Lalanne C."/>
            <person name="Gautier V."/>
            <person name="Ament-Velasquez S.L."/>
            <person name="Kruys A."/>
            <person name="Hutchinson M.I."/>
            <person name="Powell A.J."/>
            <person name="Barry K."/>
            <person name="Miller A.N."/>
            <person name="Grigoriev I.V."/>
            <person name="Debuchy R."/>
            <person name="Gladieux P."/>
            <person name="Hiltunen Thoren M."/>
            <person name="Johannesson H."/>
        </authorList>
    </citation>
    <scope>NUCLEOTIDE SEQUENCE</scope>
    <source>
        <strain evidence="1">CBS 333.67</strain>
    </source>
</reference>
<dbReference type="EMBL" id="JAUDZG010000007">
    <property type="protein sequence ID" value="KAK3302588.1"/>
    <property type="molecule type" value="Genomic_DNA"/>
</dbReference>
<dbReference type="Proteomes" id="UP001273166">
    <property type="component" value="Unassembled WGS sequence"/>
</dbReference>
<name>A0AAJ0GMB3_9PEZI</name>
<dbReference type="GeneID" id="87886964"/>